<evidence type="ECO:0000313" key="4">
    <source>
        <dbReference type="EMBL" id="ADB15089.1"/>
    </source>
</evidence>
<evidence type="ECO:0000256" key="2">
    <source>
        <dbReference type="ARBA" id="ARBA00022723"/>
    </source>
</evidence>
<evidence type="ECO:0000256" key="1">
    <source>
        <dbReference type="ARBA" id="ARBA00010211"/>
    </source>
</evidence>
<dbReference type="PANTHER" id="PTHR42796">
    <property type="entry name" value="FUMARYLACETOACETATE HYDROLASE DOMAIN-CONTAINING PROTEIN 2A-RELATED"/>
    <property type="match status" value="1"/>
</dbReference>
<keyword evidence="2" id="KW-0479">Metal-binding</keyword>
<sequence length="285" mass="31461">MKLAKFLSPAGQVNVGRLVGDDLLPLDLSGGQYRSLYEVLESENPYETAEFLTRVGEKFPLDSVQLLAPIDHQEVWAAGVTYKRSRTARMEESATAASCYDRVYASPRPELFYKASPHRVSGHGQPLRIRKDSEWNVPEPELALVLTSKMQLVGFTIGNDMSSRDIEGDNPLYLPQAKCYNQCCGLGPWITLAVGMPSPNDIGIRLLIHREGKAVYDGRTSVDHMARSFENLISWLSRDNSFPRGAFLLTGTGIVPDNSFTLHPGDLVEIKIDGIGTLINPVVQG</sequence>
<dbReference type="GO" id="GO:0044281">
    <property type="term" value="P:small molecule metabolic process"/>
    <property type="evidence" value="ECO:0007669"/>
    <property type="project" value="UniProtKB-ARBA"/>
</dbReference>
<dbReference type="SUPFAM" id="SSF56529">
    <property type="entry name" value="FAH"/>
    <property type="match status" value="1"/>
</dbReference>
<reference evidence="4 5" key="1">
    <citation type="journal article" date="2009" name="Stand. Genomic Sci.">
        <title>Complete genome sequence of Pirellula staleyi type strain (ATCC 27377).</title>
        <authorList>
            <person name="Clum A."/>
            <person name="Tindall B.J."/>
            <person name="Sikorski J."/>
            <person name="Ivanova N."/>
            <person name="Mavrommatis K."/>
            <person name="Lucas S."/>
            <person name="Glavina del Rio T."/>
            <person name="Nolan M."/>
            <person name="Chen F."/>
            <person name="Tice H."/>
            <person name="Pitluck S."/>
            <person name="Cheng J.F."/>
            <person name="Chertkov O."/>
            <person name="Brettin T."/>
            <person name="Han C."/>
            <person name="Detter J.C."/>
            <person name="Kuske C."/>
            <person name="Bruce D."/>
            <person name="Goodwin L."/>
            <person name="Ovchinikova G."/>
            <person name="Pati A."/>
            <person name="Mikhailova N."/>
            <person name="Chen A."/>
            <person name="Palaniappan K."/>
            <person name="Land M."/>
            <person name="Hauser L."/>
            <person name="Chang Y.J."/>
            <person name="Jeffries C.D."/>
            <person name="Chain P."/>
            <person name="Rohde M."/>
            <person name="Goker M."/>
            <person name="Bristow J."/>
            <person name="Eisen J.A."/>
            <person name="Markowitz V."/>
            <person name="Hugenholtz P."/>
            <person name="Kyrpides N.C."/>
            <person name="Klenk H.P."/>
            <person name="Lapidus A."/>
        </authorList>
    </citation>
    <scope>NUCLEOTIDE SEQUENCE [LARGE SCALE GENOMIC DNA]</scope>
    <source>
        <strain evidence="5">ATCC 27377 / DSM 6068 / ICPB 4128</strain>
    </source>
</reference>
<dbReference type="Pfam" id="PF01557">
    <property type="entry name" value="FAA_hydrolase"/>
    <property type="match status" value="1"/>
</dbReference>
<dbReference type="Proteomes" id="UP000001887">
    <property type="component" value="Chromosome"/>
</dbReference>
<dbReference type="OrthoDB" id="9779415at2"/>
<dbReference type="STRING" id="530564.Psta_0399"/>
<dbReference type="InterPro" id="IPR051121">
    <property type="entry name" value="FAH"/>
</dbReference>
<gene>
    <name evidence="4" type="ordered locus">Psta_0399</name>
</gene>
<dbReference type="eggNOG" id="COG3970">
    <property type="taxonomic scope" value="Bacteria"/>
</dbReference>
<dbReference type="PANTHER" id="PTHR42796:SF7">
    <property type="entry name" value="2-DEHYDRO-3-DEOXY-D-ARABINONATE DEHYDRATASE"/>
    <property type="match status" value="1"/>
</dbReference>
<dbReference type="GO" id="GO:0016787">
    <property type="term" value="F:hydrolase activity"/>
    <property type="evidence" value="ECO:0007669"/>
    <property type="project" value="UniProtKB-KW"/>
</dbReference>
<keyword evidence="4" id="KW-0378">Hydrolase</keyword>
<comment type="similarity">
    <text evidence="1">Belongs to the FAH family.</text>
</comment>
<evidence type="ECO:0000313" key="5">
    <source>
        <dbReference type="Proteomes" id="UP000001887"/>
    </source>
</evidence>
<protein>
    <submittedName>
        <fullName evidence="4">Fumarylacetoacetate (FAA) hydrolase</fullName>
    </submittedName>
</protein>
<feature type="domain" description="Fumarylacetoacetase-like C-terminal" evidence="3">
    <location>
        <begin position="105"/>
        <end position="283"/>
    </location>
</feature>
<dbReference type="Gene3D" id="3.90.850.10">
    <property type="entry name" value="Fumarylacetoacetase-like, C-terminal domain"/>
    <property type="match status" value="1"/>
</dbReference>
<keyword evidence="5" id="KW-1185">Reference proteome</keyword>
<dbReference type="HOGENOM" id="CLU_078481_0_0_0"/>
<dbReference type="GO" id="GO:0046872">
    <property type="term" value="F:metal ion binding"/>
    <property type="evidence" value="ECO:0007669"/>
    <property type="project" value="UniProtKB-KW"/>
</dbReference>
<name>D2R2I0_PIRSD</name>
<proteinExistence type="inferred from homology"/>
<dbReference type="KEGG" id="psl:Psta_0399"/>
<dbReference type="InterPro" id="IPR036663">
    <property type="entry name" value="Fumarylacetoacetase_C_sf"/>
</dbReference>
<organism evidence="4 5">
    <name type="scientific">Pirellula staleyi (strain ATCC 27377 / DSM 6068 / ICPB 4128)</name>
    <name type="common">Pirella staleyi</name>
    <dbReference type="NCBI Taxonomy" id="530564"/>
    <lineage>
        <taxon>Bacteria</taxon>
        <taxon>Pseudomonadati</taxon>
        <taxon>Planctomycetota</taxon>
        <taxon>Planctomycetia</taxon>
        <taxon>Pirellulales</taxon>
        <taxon>Pirellulaceae</taxon>
        <taxon>Pirellula</taxon>
    </lineage>
</organism>
<dbReference type="AlphaFoldDB" id="D2R2I0"/>
<evidence type="ECO:0000259" key="3">
    <source>
        <dbReference type="Pfam" id="PF01557"/>
    </source>
</evidence>
<dbReference type="EMBL" id="CP001848">
    <property type="protein sequence ID" value="ADB15089.1"/>
    <property type="molecule type" value="Genomic_DNA"/>
</dbReference>
<dbReference type="InterPro" id="IPR011234">
    <property type="entry name" value="Fumarylacetoacetase-like_C"/>
</dbReference>
<accession>D2R2I0</accession>